<evidence type="ECO:0000256" key="6">
    <source>
        <dbReference type="SAM" id="Phobius"/>
    </source>
</evidence>
<protein>
    <recommendedName>
        <fullName evidence="9">YitT family protein</fullName>
    </recommendedName>
</protein>
<keyword evidence="3 6" id="KW-0812">Transmembrane</keyword>
<dbReference type="AlphaFoldDB" id="A0A7X2ZFU3"/>
<dbReference type="EMBL" id="WNZX01000043">
    <property type="protein sequence ID" value="MUG74074.1"/>
    <property type="molecule type" value="Genomic_DNA"/>
</dbReference>
<feature type="transmembrane region" description="Helical" evidence="6">
    <location>
        <begin position="146"/>
        <end position="168"/>
    </location>
</feature>
<evidence type="ECO:0000256" key="1">
    <source>
        <dbReference type="ARBA" id="ARBA00004651"/>
    </source>
</evidence>
<dbReference type="GO" id="GO:0005886">
    <property type="term" value="C:plasma membrane"/>
    <property type="evidence" value="ECO:0007669"/>
    <property type="project" value="UniProtKB-SubCell"/>
</dbReference>
<feature type="transmembrane region" description="Helical" evidence="6">
    <location>
        <begin position="174"/>
        <end position="193"/>
    </location>
</feature>
<sequence>MVCLSAQKISALLFGSVLISIGINFFLMPFMVLDGGLIGIALIINYLSGAKVGVVMFMCSIPIFVLAWFYYREIFYTSLYGLLVSSIFIDLLAPLHYHFLYYIELTSFSSSVIGGFIVGTGIGIMLRNGISTGGTDLLAQYFSKLVSLNVGVLIFIVDGLIICLGGLLLSAETFLLSILTITAGGVATSFCTLK</sequence>
<evidence type="ECO:0008006" key="9">
    <source>
        <dbReference type="Google" id="ProtNLM"/>
    </source>
</evidence>
<name>A0A7X2ZFU3_9BACL</name>
<keyword evidence="4 6" id="KW-1133">Transmembrane helix</keyword>
<dbReference type="InterPro" id="IPR051461">
    <property type="entry name" value="UPF0750_membrane"/>
</dbReference>
<comment type="subcellular location">
    <subcellularLocation>
        <location evidence="1">Cell membrane</location>
        <topology evidence="1">Multi-pass membrane protein</topology>
    </subcellularLocation>
</comment>
<evidence type="ECO:0000256" key="3">
    <source>
        <dbReference type="ARBA" id="ARBA00022692"/>
    </source>
</evidence>
<keyword evidence="8" id="KW-1185">Reference proteome</keyword>
<evidence type="ECO:0000256" key="5">
    <source>
        <dbReference type="ARBA" id="ARBA00023136"/>
    </source>
</evidence>
<dbReference type="InterPro" id="IPR003740">
    <property type="entry name" value="YitT"/>
</dbReference>
<organism evidence="7 8">
    <name type="scientific">Paenibacillus validus</name>
    <dbReference type="NCBI Taxonomy" id="44253"/>
    <lineage>
        <taxon>Bacteria</taxon>
        <taxon>Bacillati</taxon>
        <taxon>Bacillota</taxon>
        <taxon>Bacilli</taxon>
        <taxon>Bacillales</taxon>
        <taxon>Paenibacillaceae</taxon>
        <taxon>Paenibacillus</taxon>
    </lineage>
</organism>
<keyword evidence="2" id="KW-1003">Cell membrane</keyword>
<reference evidence="7 8" key="1">
    <citation type="submission" date="2019-11" db="EMBL/GenBank/DDBJ databases">
        <title>Draft genome sequences of five Paenibacillus species of dairy origin.</title>
        <authorList>
            <person name="Olajide A.M."/>
            <person name="Chen S."/>
            <person name="Lapointe G."/>
        </authorList>
    </citation>
    <scope>NUCLEOTIDE SEQUENCE [LARGE SCALE GENOMIC DNA]</scope>
    <source>
        <strain evidence="7 8">2CS3</strain>
    </source>
</reference>
<feature type="transmembrane region" description="Helical" evidence="6">
    <location>
        <begin position="52"/>
        <end position="71"/>
    </location>
</feature>
<accession>A0A7X2ZFU3</accession>
<dbReference type="Pfam" id="PF02588">
    <property type="entry name" value="YitT_membrane"/>
    <property type="match status" value="1"/>
</dbReference>
<evidence type="ECO:0000256" key="4">
    <source>
        <dbReference type="ARBA" id="ARBA00022989"/>
    </source>
</evidence>
<comment type="caution">
    <text evidence="7">The sequence shown here is derived from an EMBL/GenBank/DDBJ whole genome shotgun (WGS) entry which is preliminary data.</text>
</comment>
<gene>
    <name evidence="7" type="ORF">GNP93_26225</name>
</gene>
<evidence type="ECO:0000256" key="2">
    <source>
        <dbReference type="ARBA" id="ARBA00022475"/>
    </source>
</evidence>
<proteinExistence type="predicted"/>
<dbReference type="PANTHER" id="PTHR33545">
    <property type="entry name" value="UPF0750 MEMBRANE PROTEIN YITT-RELATED"/>
    <property type="match status" value="1"/>
</dbReference>
<dbReference type="Proteomes" id="UP000450917">
    <property type="component" value="Unassembled WGS sequence"/>
</dbReference>
<feature type="transmembrane region" description="Helical" evidence="6">
    <location>
        <begin position="12"/>
        <end position="32"/>
    </location>
</feature>
<dbReference type="PANTHER" id="PTHR33545:SF5">
    <property type="entry name" value="UPF0750 MEMBRANE PROTEIN YITT"/>
    <property type="match status" value="1"/>
</dbReference>
<evidence type="ECO:0000313" key="8">
    <source>
        <dbReference type="Proteomes" id="UP000450917"/>
    </source>
</evidence>
<feature type="transmembrane region" description="Helical" evidence="6">
    <location>
        <begin position="78"/>
        <end position="99"/>
    </location>
</feature>
<feature type="transmembrane region" description="Helical" evidence="6">
    <location>
        <begin position="105"/>
        <end position="126"/>
    </location>
</feature>
<keyword evidence="5 6" id="KW-0472">Membrane</keyword>
<evidence type="ECO:0000313" key="7">
    <source>
        <dbReference type="EMBL" id="MUG74074.1"/>
    </source>
</evidence>